<dbReference type="EMBL" id="CP070608">
    <property type="protein sequence ID" value="QSE98253.1"/>
    <property type="molecule type" value="Genomic_DNA"/>
</dbReference>
<dbReference type="RefSeq" id="WP_205722768.1">
    <property type="nucleotide sequence ID" value="NZ_CP070608.1"/>
</dbReference>
<dbReference type="NCBIfam" id="TIGR04183">
    <property type="entry name" value="Por_Secre_tail"/>
    <property type="match status" value="1"/>
</dbReference>
<name>A0A974WMN2_9BACT</name>
<dbReference type="AlphaFoldDB" id="A0A974WMN2"/>
<reference evidence="3" key="1">
    <citation type="submission" date="2021-02" db="EMBL/GenBank/DDBJ databases">
        <title>Fulvivirga sp. S481 isolated from sea water.</title>
        <authorList>
            <person name="Bae S.S."/>
            <person name="Baek K."/>
        </authorList>
    </citation>
    <scope>NUCLEOTIDE SEQUENCE</scope>
    <source>
        <strain evidence="3">S481</strain>
    </source>
</reference>
<dbReference type="InterPro" id="IPR026444">
    <property type="entry name" value="Secre_tail"/>
</dbReference>
<feature type="domain" description="Secretion system C-terminal sorting" evidence="1">
    <location>
        <begin position="537"/>
        <end position="612"/>
    </location>
</feature>
<dbReference type="Proteomes" id="UP000662783">
    <property type="component" value="Chromosome"/>
</dbReference>
<feature type="domain" description="PKD-like" evidence="2">
    <location>
        <begin position="320"/>
        <end position="398"/>
    </location>
</feature>
<accession>A0A974WMN2</accession>
<proteinExistence type="predicted"/>
<dbReference type="KEGG" id="fuv:JR347_04010"/>
<evidence type="ECO:0000313" key="4">
    <source>
        <dbReference type="Proteomes" id="UP000662783"/>
    </source>
</evidence>
<gene>
    <name evidence="3" type="ORF">JR347_04010</name>
</gene>
<keyword evidence="4" id="KW-1185">Reference proteome</keyword>
<organism evidence="3 4">
    <name type="scientific">Fulvivirga lutea</name>
    <dbReference type="NCBI Taxonomy" id="2810512"/>
    <lineage>
        <taxon>Bacteria</taxon>
        <taxon>Pseudomonadati</taxon>
        <taxon>Bacteroidota</taxon>
        <taxon>Cytophagia</taxon>
        <taxon>Cytophagales</taxon>
        <taxon>Fulvivirgaceae</taxon>
        <taxon>Fulvivirga</taxon>
    </lineage>
</organism>
<evidence type="ECO:0000259" key="2">
    <source>
        <dbReference type="Pfam" id="PF19408"/>
    </source>
</evidence>
<feature type="domain" description="PKD-like" evidence="2">
    <location>
        <begin position="234"/>
        <end position="309"/>
    </location>
</feature>
<dbReference type="Pfam" id="PF18962">
    <property type="entry name" value="Por_Secre_tail"/>
    <property type="match status" value="1"/>
</dbReference>
<dbReference type="Pfam" id="PF19408">
    <property type="entry name" value="PKD_6"/>
    <property type="match status" value="4"/>
</dbReference>
<sequence length="613" mass="66243">MKNKLLLLTLLTTLLLLTYSKNYGQIEIVGPDITFAVNPGEWIQYSINNQANPIPTCYYEWTVTNGEIEFGSQTGSTSTISGYNMLLVRIRWFEVDKNQTGSIQIAAENCDNASGNDNQIFDIPILSLKGVNPPAISGNSQIPVNSTANQVYEIQPIRYPNIGSNDVNPKYVDSYEWQIPSGWTIVSGGSTKKITVKPNSCSEGNIRVRGINNAGPFYTNWSTVKTITRTLPQISDISGPDNVVCSDTSPIQYSITSIAGATSYTWTYPSNWQVQGLNNSNTITLVPNGVSGGTVTVKANICGLQTSASTKSIALNLSSPTNPPSISGSSTACSTGTTYGLNNLPSGASVSWTHSSNLLYVSGQGTTNYRVRASSTTIRGNGWVQASINTACGNITKRYNIWVGPPKQAHYSDVYVWGYRDTDPINLQPESLNFIQVENVPGATSYNWVLPAGFSFLSGFDRNGPVLKVWTSATPGTYQIRCYPQGICGNSGTGYTGLTVIIPGSGGGGIGGGGGDDCPPHAPCLPDPGPAPAIVIAPNPATSYFEITPQLTQEELAEGYNVILYSNRREMVYYSENNKNDLLRIETSDLKKGIYILSIITREKEFTERVFIE</sequence>
<dbReference type="InterPro" id="IPR045829">
    <property type="entry name" value="PKD_6"/>
</dbReference>
<feature type="domain" description="PKD-like" evidence="2">
    <location>
        <begin position="134"/>
        <end position="215"/>
    </location>
</feature>
<feature type="domain" description="PKD-like" evidence="2">
    <location>
        <begin position="436"/>
        <end position="492"/>
    </location>
</feature>
<evidence type="ECO:0000259" key="1">
    <source>
        <dbReference type="Pfam" id="PF18962"/>
    </source>
</evidence>
<evidence type="ECO:0000313" key="3">
    <source>
        <dbReference type="EMBL" id="QSE98253.1"/>
    </source>
</evidence>
<protein>
    <submittedName>
        <fullName evidence="3">T9SS type A sorting domain-containing protein</fullName>
    </submittedName>
</protein>